<dbReference type="Proteomes" id="UP000290261">
    <property type="component" value="Unassembled WGS sequence"/>
</dbReference>
<sequence>MLKVTAMEYILDFYPGALRFYFTDAYGAQQILVEKLPVLGLDYPENVTNLPFDFEISFKLVQKVDDKISKVKLDFGISDEYGNSEFYIICD</sequence>
<evidence type="ECO:0000313" key="2">
    <source>
        <dbReference type="Proteomes" id="UP000290261"/>
    </source>
</evidence>
<name>A0A444VQA0_9FLAO</name>
<protein>
    <submittedName>
        <fullName evidence="1">Uncharacterized protein</fullName>
    </submittedName>
</protein>
<comment type="caution">
    <text evidence="1">The sequence shown here is derived from an EMBL/GenBank/DDBJ whole genome shotgun (WGS) entry which is preliminary data.</text>
</comment>
<proteinExistence type="predicted"/>
<dbReference type="AlphaFoldDB" id="A0A444VQA0"/>
<dbReference type="EMBL" id="JJMP01000001">
    <property type="protein sequence ID" value="RYC52994.1"/>
    <property type="molecule type" value="Genomic_DNA"/>
</dbReference>
<gene>
    <name evidence="1" type="ORF">DN53_01865</name>
</gene>
<evidence type="ECO:0000313" key="1">
    <source>
        <dbReference type="EMBL" id="RYC52994.1"/>
    </source>
</evidence>
<reference evidence="1 2" key="1">
    <citation type="submission" date="2014-04" db="EMBL/GenBank/DDBJ databases">
        <title>Whole genome of Muricauda olearia.</title>
        <authorList>
            <person name="Zhang X.-H."/>
            <person name="Tang K."/>
        </authorList>
    </citation>
    <scope>NUCLEOTIDE SEQUENCE [LARGE SCALE GENOMIC DNA]</scope>
    <source>
        <strain evidence="1 2">Th120</strain>
    </source>
</reference>
<keyword evidence="2" id="KW-1185">Reference proteome</keyword>
<dbReference type="RefSeq" id="WP_129652705.1">
    <property type="nucleotide sequence ID" value="NZ_ML142907.1"/>
</dbReference>
<organism evidence="1 2">
    <name type="scientific">Flagellimonas olearia</name>
    <dbReference type="NCBI Taxonomy" id="552546"/>
    <lineage>
        <taxon>Bacteria</taxon>
        <taxon>Pseudomonadati</taxon>
        <taxon>Bacteroidota</taxon>
        <taxon>Flavobacteriia</taxon>
        <taxon>Flavobacteriales</taxon>
        <taxon>Flavobacteriaceae</taxon>
        <taxon>Flagellimonas</taxon>
    </lineage>
</organism>
<accession>A0A444VQA0</accession>